<comment type="caution">
    <text evidence="3">The sequence shown here is derived from an EMBL/GenBank/DDBJ whole genome shotgun (WGS) entry which is preliminary data.</text>
</comment>
<dbReference type="EMBL" id="CAUYUJ010021516">
    <property type="protein sequence ID" value="CAK0905223.1"/>
    <property type="molecule type" value="Genomic_DNA"/>
</dbReference>
<protein>
    <recommendedName>
        <fullName evidence="2">CRAL-TRIO domain-containing protein</fullName>
    </recommendedName>
</protein>
<dbReference type="PANTHER" id="PTHR45657:SF1">
    <property type="entry name" value="CRAL-TRIO DOMAIN-CONTAINING PROTEIN YKL091C-RELATED"/>
    <property type="match status" value="1"/>
</dbReference>
<gene>
    <name evidence="3" type="ORF">PCOR1329_LOCUS80978</name>
</gene>
<feature type="compositionally biased region" description="Low complexity" evidence="1">
    <location>
        <begin position="453"/>
        <end position="469"/>
    </location>
</feature>
<dbReference type="InterPro" id="IPR036273">
    <property type="entry name" value="CRAL/TRIO_N_dom_sf"/>
</dbReference>
<dbReference type="Proteomes" id="UP001189429">
    <property type="component" value="Unassembled WGS sequence"/>
</dbReference>
<feature type="compositionally biased region" description="Acidic residues" evidence="1">
    <location>
        <begin position="11"/>
        <end position="21"/>
    </location>
</feature>
<feature type="region of interest" description="Disordered" evidence="1">
    <location>
        <begin position="556"/>
        <end position="582"/>
    </location>
</feature>
<dbReference type="InterPro" id="IPR001251">
    <property type="entry name" value="CRAL-TRIO_dom"/>
</dbReference>
<dbReference type="InterPro" id="IPR036865">
    <property type="entry name" value="CRAL-TRIO_dom_sf"/>
</dbReference>
<evidence type="ECO:0000256" key="1">
    <source>
        <dbReference type="SAM" id="MobiDB-lite"/>
    </source>
</evidence>
<feature type="compositionally biased region" description="Basic residues" evidence="1">
    <location>
        <begin position="399"/>
        <end position="408"/>
    </location>
</feature>
<dbReference type="Gene3D" id="3.40.525.10">
    <property type="entry name" value="CRAL-TRIO lipid binding domain"/>
    <property type="match status" value="1"/>
</dbReference>
<reference evidence="3" key="1">
    <citation type="submission" date="2023-10" db="EMBL/GenBank/DDBJ databases">
        <authorList>
            <person name="Chen Y."/>
            <person name="Shah S."/>
            <person name="Dougan E. K."/>
            <person name="Thang M."/>
            <person name="Chan C."/>
        </authorList>
    </citation>
    <scope>NUCLEOTIDE SEQUENCE [LARGE SCALE GENOMIC DNA]</scope>
</reference>
<dbReference type="Gene3D" id="1.10.8.20">
    <property type="entry name" value="N-terminal domain of phosphatidylinositol transfer protein sec14p"/>
    <property type="match status" value="1"/>
</dbReference>
<accession>A0ABN9XYN3</accession>
<feature type="domain" description="CRAL-TRIO" evidence="2">
    <location>
        <begin position="107"/>
        <end position="282"/>
    </location>
</feature>
<dbReference type="SUPFAM" id="SSF52087">
    <property type="entry name" value="CRAL/TRIO domain"/>
    <property type="match status" value="1"/>
</dbReference>
<dbReference type="InterPro" id="IPR011074">
    <property type="entry name" value="CRAL/TRIO_N_dom"/>
</dbReference>
<feature type="region of interest" description="Disordered" evidence="1">
    <location>
        <begin position="450"/>
        <end position="521"/>
    </location>
</feature>
<dbReference type="CDD" id="cd00170">
    <property type="entry name" value="SEC14"/>
    <property type="match status" value="1"/>
</dbReference>
<proteinExistence type="predicted"/>
<dbReference type="InterPro" id="IPR051026">
    <property type="entry name" value="PI/PC_transfer"/>
</dbReference>
<feature type="region of interest" description="Disordered" evidence="1">
    <location>
        <begin position="647"/>
        <end position="668"/>
    </location>
</feature>
<feature type="compositionally biased region" description="Basic and acidic residues" evidence="1">
    <location>
        <begin position="560"/>
        <end position="570"/>
    </location>
</feature>
<organism evidence="3 4">
    <name type="scientific">Prorocentrum cordatum</name>
    <dbReference type="NCBI Taxonomy" id="2364126"/>
    <lineage>
        <taxon>Eukaryota</taxon>
        <taxon>Sar</taxon>
        <taxon>Alveolata</taxon>
        <taxon>Dinophyceae</taxon>
        <taxon>Prorocentrales</taxon>
        <taxon>Prorocentraceae</taxon>
        <taxon>Prorocentrum</taxon>
    </lineage>
</organism>
<evidence type="ECO:0000313" key="3">
    <source>
        <dbReference type="EMBL" id="CAK0905223.1"/>
    </source>
</evidence>
<keyword evidence="4" id="KW-1185">Reference proteome</keyword>
<dbReference type="SUPFAM" id="SSF46938">
    <property type="entry name" value="CRAL/TRIO N-terminal domain"/>
    <property type="match status" value="1"/>
</dbReference>
<dbReference type="SMART" id="SM01100">
    <property type="entry name" value="CRAL_TRIO_N"/>
    <property type="match status" value="1"/>
</dbReference>
<dbReference type="PANTHER" id="PTHR45657">
    <property type="entry name" value="CRAL-TRIO DOMAIN-CONTAINING PROTEIN YKL091C-RELATED"/>
    <property type="match status" value="1"/>
</dbReference>
<evidence type="ECO:0000259" key="2">
    <source>
        <dbReference type="PROSITE" id="PS50191"/>
    </source>
</evidence>
<feature type="region of interest" description="Disordered" evidence="1">
    <location>
        <begin position="362"/>
        <end position="414"/>
    </location>
</feature>
<dbReference type="SMART" id="SM00516">
    <property type="entry name" value="SEC14"/>
    <property type="match status" value="1"/>
</dbReference>
<sequence length="861" mass="87105">MAGESSSLDDASGEDEDEVEGEGFAGQLSRRQRAALRGLRARLAPRLDHPRFTDALVLRFLRAKQFEVEGCAEMLERHLAYRERRGLDLPTEGCWYGPGPAEAIFPELPALKRSYPHGFHKVDRLGRPVYIERLGQLDVGALLREVPPARITQYFAHESERQATFRLPACSLAKGSLVQTSVTILDLKGLGFGLLSNRQALQTMRAIIAEQGADFPEISDRTVIVNAPAAFSGIFAAIRPLLSASTLARLEVFRSGHESRLLELIAPEDLPEFLGGRCRCGDGCLARDVGPWCDPAIGGALAERPHWEVMRQFAGGGGPAGPALATPAAACGAAAEKAAAAAPAGAEGGLAGPLGGAAAPGGMAPVATPSSPSAADPDRGSGPAAAVLARSGRQNAAPHRAHAPRRPSHPADAAAVGSTVNAAAAAPTTPRGADASGAAAVGFTVSAGASTDGAAMGASAPTAPAGSVADAAPGRRRRFSDGSTAGEAAEGLPKHATGAAGSSGAPRDAAEGAPRCPAGATAEGAAEERAVGCDAAAAAEGAPRGAAVAADSAASVTARRAPEPRAEVAEGAHVASSSQSPGRAEAAALTATAAADATVVATTVAAAAVAAEAGLDDDARAEADHVGGDAHAEANHVDGAGDEAGLERDAAVEASDVGDGGAQSDLEGDFGVEAGIERGAADLESDSGAEEEDLKGVVTWLDVEGDTSIWLRERASVVAAVGWEAIAKVQAGVQGYLQEPLTLPSEARLPGSPLQGPLRLAGEDFADGGSPQSSHDLDSGRRSHLGASDCAGDAARVGPSERHHEAPGGGRTSWPPGDTSGSAEDPVECRAGAEDPVEWLVREASEALFPHVTCGARRRVR</sequence>
<feature type="region of interest" description="Disordered" evidence="1">
    <location>
        <begin position="1"/>
        <end position="26"/>
    </location>
</feature>
<dbReference type="Pfam" id="PF00650">
    <property type="entry name" value="CRAL_TRIO"/>
    <property type="match status" value="1"/>
</dbReference>
<feature type="compositionally biased region" description="Low complexity" evidence="1">
    <location>
        <begin position="362"/>
        <end position="375"/>
    </location>
</feature>
<feature type="region of interest" description="Disordered" evidence="1">
    <location>
        <begin position="747"/>
        <end position="831"/>
    </location>
</feature>
<dbReference type="PROSITE" id="PS50191">
    <property type="entry name" value="CRAL_TRIO"/>
    <property type="match status" value="1"/>
</dbReference>
<evidence type="ECO:0000313" key="4">
    <source>
        <dbReference type="Proteomes" id="UP001189429"/>
    </source>
</evidence>
<name>A0ABN9XYN3_9DINO</name>